<dbReference type="InterPro" id="IPR016195">
    <property type="entry name" value="Pol/histidinol_Pase-like"/>
</dbReference>
<dbReference type="NCBIfam" id="TIGR00594">
    <property type="entry name" value="polc"/>
    <property type="match status" value="1"/>
</dbReference>
<dbReference type="InterPro" id="IPR003141">
    <property type="entry name" value="Pol/His_phosphatase_N"/>
</dbReference>
<dbReference type="InterPro" id="IPR029460">
    <property type="entry name" value="DNAPol_HHH"/>
</dbReference>
<dbReference type="OrthoDB" id="9803237at2"/>
<dbReference type="RefSeq" id="WP_114715382.1">
    <property type="nucleotide sequence ID" value="NZ_KZ857269.1"/>
</dbReference>
<comment type="subcellular location">
    <subcellularLocation>
        <location evidence="1 13">Cytoplasm</location>
    </subcellularLocation>
</comment>
<reference evidence="16 17" key="1">
    <citation type="submission" date="2017-03" db="EMBL/GenBank/DDBJ databases">
        <title>Genome analysis of Rhizobial strains effectives or ineffectives for nitrogen fixation isolated from bean seeds.</title>
        <authorList>
            <person name="Peralta H."/>
            <person name="Aguilar-Vera A."/>
            <person name="Mora Y."/>
            <person name="Vargas-Lagunas C."/>
            <person name="Girard L."/>
            <person name="Mora J."/>
        </authorList>
    </citation>
    <scope>NUCLEOTIDE SEQUENCE [LARGE SCALE GENOMIC DNA]</scope>
    <source>
        <strain evidence="16 17">CCGM3</strain>
    </source>
</reference>
<dbReference type="GO" id="GO:0003887">
    <property type="term" value="F:DNA-directed DNA polymerase activity"/>
    <property type="evidence" value="ECO:0007669"/>
    <property type="project" value="UniProtKB-UniRule"/>
</dbReference>
<gene>
    <name evidence="13 16" type="primary">dnaE2</name>
    <name evidence="16" type="ORF">B5K06_28355</name>
</gene>
<dbReference type="GO" id="GO:0008408">
    <property type="term" value="F:3'-5' exonuclease activity"/>
    <property type="evidence" value="ECO:0007669"/>
    <property type="project" value="InterPro"/>
</dbReference>
<keyword evidence="8 13" id="KW-0235">DNA replication</keyword>
<dbReference type="GO" id="GO:0005737">
    <property type="term" value="C:cytoplasm"/>
    <property type="evidence" value="ECO:0007669"/>
    <property type="project" value="UniProtKB-SubCell"/>
</dbReference>
<comment type="catalytic activity">
    <reaction evidence="12 13">
        <text>DNA(n) + a 2'-deoxyribonucleoside 5'-triphosphate = DNA(n+1) + diphosphate</text>
        <dbReference type="Rhea" id="RHEA:22508"/>
        <dbReference type="Rhea" id="RHEA-COMP:17339"/>
        <dbReference type="Rhea" id="RHEA-COMP:17340"/>
        <dbReference type="ChEBI" id="CHEBI:33019"/>
        <dbReference type="ChEBI" id="CHEBI:61560"/>
        <dbReference type="ChEBI" id="CHEBI:173112"/>
        <dbReference type="EC" id="2.7.7.7"/>
    </reaction>
</comment>
<keyword evidence="7 13" id="KW-0548">Nucleotidyltransferase</keyword>
<evidence type="ECO:0000256" key="14">
    <source>
        <dbReference type="SAM" id="MobiDB-lite"/>
    </source>
</evidence>
<organism evidence="16 17">
    <name type="scientific">Rhizobium grahamii</name>
    <dbReference type="NCBI Taxonomy" id="1120045"/>
    <lineage>
        <taxon>Bacteria</taxon>
        <taxon>Pseudomonadati</taxon>
        <taxon>Pseudomonadota</taxon>
        <taxon>Alphaproteobacteria</taxon>
        <taxon>Hyphomicrobiales</taxon>
        <taxon>Rhizobiaceae</taxon>
        <taxon>Rhizobium/Agrobacterium group</taxon>
        <taxon>Rhizobium</taxon>
    </lineage>
</organism>
<dbReference type="InterPro" id="IPR040982">
    <property type="entry name" value="DNA_pol3_finger"/>
</dbReference>
<dbReference type="InterPro" id="IPR004365">
    <property type="entry name" value="NA-bd_OB_tRNA"/>
</dbReference>
<name>A0A370KGD5_9HYPH</name>
<keyword evidence="5 13" id="KW-0963">Cytoplasm</keyword>
<sequence>MRYAELQVTTHFSFLRGASSADELFWTAKELGIEALGVVDRNSLAGVVRALEASRASGVRLVVGCRLDLEDGTSILVYPTDRLAYSRLTRLLTLGKGRGGKGNCILTLDDVARYAEGLICVLVPDLADETCAVQLRKLAEIFEHRAYVSLSLRRRPNDQMRLYELSDLAAKFRVRTVVTNDVLFHEPNRRQLQDVVTCIRNHTTIDDVGFERERHADRYLKPPEEMERLFPRHREALARTMEIVERCRFSLEELTYQYPEEAIVPGMDAQQSLEHYVRECIPNRYPEGLPQNVLRIVRHELDLIKEMSYAPYFLTVFSIVRFARSQGILCQGRGSAANSAVCYILGITSIDPETNDLLFERFVSRERDEPPDIDVDFEHERREQVIQWIYKTYGHDKAALCSTVTRYRAKGAIRDVGKALGLPEDVITALSAGMWSWSEEVSDRNVRDLNLNPADRRLILTLKLAQQLMGAPRHLGQHPGGFVLTHDRLDDLVPIEPASMVDRQVIEWDKDDVEALKFMKVDVLALGMLTCMNKAFDLIRVHKNEDLDLSNIRQEDSATYAMIRKADTLGTFQIESRAQMAMLPRMKPRTFYDLVVQVAIVRPGPIQGDMVHPYLRRREGKEKVEYPTPELEAVLGKTLGVPLFQESAMKVAMVCAGFTGGEADQLRKSMATFKFTGGVSRFKDKLVNGMIDNGYTAEFAEKTFSQLEGFGSYGFPESHAASFALIAYASNFVKCHFPDVFCAALLNSQPMGFYAPAQIVGDARNHGVEIRPVCINHSRWDCTLERIDSSERYAVRLGMRLVKGLAVADAARIVAARMNAQFESIDDAWRRSGVPSKALVQLAKADGFLPSLKLERRDALWAIKALRDEPLPLFAAAAERQMKAIAEQQEPEVGLMQMTEGHNVVEDYGHVGLTLRQHPIAFLRKDLTDRRIVTCTEAMNARDGRWLMTAGLVLVRQKPGSAKGVMFITIEDETGPANIVVWPSLFEKRRRVVLGSSMMAINGRVQREGDVVHLVAQQLFDLSGDLSGLVDLDMSVRIPTGRGDEFTHGSPGSLDSREKPRTTIQPRDIFIPDLHIDTLKVKSRNFH</sequence>
<keyword evidence="6 13" id="KW-0808">Transferase</keyword>
<evidence type="ECO:0000256" key="1">
    <source>
        <dbReference type="ARBA" id="ARBA00004496"/>
    </source>
</evidence>
<evidence type="ECO:0000256" key="2">
    <source>
        <dbReference type="ARBA" id="ARBA00007391"/>
    </source>
</evidence>
<feature type="domain" description="Polymerase/histidinol phosphatase N-terminal" evidence="15">
    <location>
        <begin position="4"/>
        <end position="71"/>
    </location>
</feature>
<proteinExistence type="inferred from homology"/>
<dbReference type="InterPro" id="IPR004013">
    <property type="entry name" value="PHP_dom"/>
</dbReference>
<evidence type="ECO:0000256" key="6">
    <source>
        <dbReference type="ARBA" id="ARBA00022679"/>
    </source>
</evidence>
<keyword evidence="10 13" id="KW-0239">DNA-directed DNA polymerase</keyword>
<dbReference type="AlphaFoldDB" id="A0A370KGD5"/>
<dbReference type="InterPro" id="IPR023073">
    <property type="entry name" value="DnaE2"/>
</dbReference>
<evidence type="ECO:0000256" key="4">
    <source>
        <dbReference type="ARBA" id="ARBA00017273"/>
    </source>
</evidence>
<feature type="region of interest" description="Disordered" evidence="14">
    <location>
        <begin position="1041"/>
        <end position="1062"/>
    </location>
</feature>
<evidence type="ECO:0000313" key="17">
    <source>
        <dbReference type="Proteomes" id="UP000254939"/>
    </source>
</evidence>
<dbReference type="GO" id="GO:0006281">
    <property type="term" value="P:DNA repair"/>
    <property type="evidence" value="ECO:0007669"/>
    <property type="project" value="UniProtKB-UniRule"/>
</dbReference>
<keyword evidence="9 13" id="KW-0227">DNA damage</keyword>
<protein>
    <recommendedName>
        <fullName evidence="4 13">Error-prone DNA polymerase</fullName>
        <ecNumber evidence="3 13">2.7.7.7</ecNumber>
    </recommendedName>
</protein>
<keyword evidence="11 13" id="KW-0234">DNA repair</keyword>
<accession>A0A370KGD5</accession>
<dbReference type="Proteomes" id="UP000254939">
    <property type="component" value="Unassembled WGS sequence"/>
</dbReference>
<dbReference type="PANTHER" id="PTHR32294">
    <property type="entry name" value="DNA POLYMERASE III SUBUNIT ALPHA"/>
    <property type="match status" value="1"/>
</dbReference>
<dbReference type="Pfam" id="PF02811">
    <property type="entry name" value="PHP"/>
    <property type="match status" value="1"/>
</dbReference>
<evidence type="ECO:0000256" key="13">
    <source>
        <dbReference type="HAMAP-Rule" id="MF_01902"/>
    </source>
</evidence>
<dbReference type="EMBL" id="NAAC01000041">
    <property type="protein sequence ID" value="RDJ03836.1"/>
    <property type="molecule type" value="Genomic_DNA"/>
</dbReference>
<dbReference type="CDD" id="cd04485">
    <property type="entry name" value="DnaE_OBF"/>
    <property type="match status" value="1"/>
</dbReference>
<evidence type="ECO:0000313" key="16">
    <source>
        <dbReference type="EMBL" id="RDJ03836.1"/>
    </source>
</evidence>
<dbReference type="NCBIfam" id="NF004225">
    <property type="entry name" value="PRK05672.1"/>
    <property type="match status" value="1"/>
</dbReference>
<evidence type="ECO:0000256" key="3">
    <source>
        <dbReference type="ARBA" id="ARBA00012417"/>
    </source>
</evidence>
<dbReference type="Gene3D" id="1.10.150.870">
    <property type="match status" value="1"/>
</dbReference>
<dbReference type="Pfam" id="PF14579">
    <property type="entry name" value="HHH_6"/>
    <property type="match status" value="1"/>
</dbReference>
<dbReference type="GO" id="GO:0003676">
    <property type="term" value="F:nucleic acid binding"/>
    <property type="evidence" value="ECO:0007669"/>
    <property type="project" value="InterPro"/>
</dbReference>
<comment type="function">
    <text evidence="13">DNA polymerase involved in damage-induced mutagenesis and translesion synthesis (TLS). It is not the major replicative DNA polymerase.</text>
</comment>
<dbReference type="PANTHER" id="PTHR32294:SF4">
    <property type="entry name" value="ERROR-PRONE DNA POLYMERASE"/>
    <property type="match status" value="1"/>
</dbReference>
<dbReference type="EC" id="2.7.7.7" evidence="3 13"/>
<dbReference type="InterPro" id="IPR011708">
    <property type="entry name" value="DNA_pol3_alpha_NTPase_dom"/>
</dbReference>
<dbReference type="GO" id="GO:0006260">
    <property type="term" value="P:DNA replication"/>
    <property type="evidence" value="ECO:0007669"/>
    <property type="project" value="UniProtKB-KW"/>
</dbReference>
<evidence type="ECO:0000256" key="5">
    <source>
        <dbReference type="ARBA" id="ARBA00022490"/>
    </source>
</evidence>
<evidence type="ECO:0000259" key="15">
    <source>
        <dbReference type="SMART" id="SM00481"/>
    </source>
</evidence>
<dbReference type="SUPFAM" id="SSF89550">
    <property type="entry name" value="PHP domain-like"/>
    <property type="match status" value="1"/>
</dbReference>
<dbReference type="Gene3D" id="3.20.20.140">
    <property type="entry name" value="Metal-dependent hydrolases"/>
    <property type="match status" value="1"/>
</dbReference>
<dbReference type="CDD" id="cd07434">
    <property type="entry name" value="PHP_PolIIIA_DnaE2"/>
    <property type="match status" value="1"/>
</dbReference>
<evidence type="ECO:0000256" key="7">
    <source>
        <dbReference type="ARBA" id="ARBA00022695"/>
    </source>
</evidence>
<dbReference type="Pfam" id="PF07733">
    <property type="entry name" value="DNA_pol3_alpha"/>
    <property type="match status" value="1"/>
</dbReference>
<dbReference type="GO" id="GO:0009432">
    <property type="term" value="P:SOS response"/>
    <property type="evidence" value="ECO:0007669"/>
    <property type="project" value="UniProtKB-ARBA"/>
</dbReference>
<dbReference type="HAMAP" id="MF_01902">
    <property type="entry name" value="DNApol_error_prone"/>
    <property type="match status" value="1"/>
</dbReference>
<evidence type="ECO:0000256" key="8">
    <source>
        <dbReference type="ARBA" id="ARBA00022705"/>
    </source>
</evidence>
<evidence type="ECO:0000256" key="9">
    <source>
        <dbReference type="ARBA" id="ARBA00022763"/>
    </source>
</evidence>
<evidence type="ECO:0000256" key="12">
    <source>
        <dbReference type="ARBA" id="ARBA00049244"/>
    </source>
</evidence>
<evidence type="ECO:0000256" key="10">
    <source>
        <dbReference type="ARBA" id="ARBA00022932"/>
    </source>
</evidence>
<comment type="caution">
    <text evidence="16">The sequence shown here is derived from an EMBL/GenBank/DDBJ whole genome shotgun (WGS) entry which is preliminary data.</text>
</comment>
<dbReference type="InterPro" id="IPR004805">
    <property type="entry name" value="DnaE2/DnaE/PolC"/>
</dbReference>
<dbReference type="Pfam" id="PF01336">
    <property type="entry name" value="tRNA_anti-codon"/>
    <property type="match status" value="1"/>
</dbReference>
<comment type="similarity">
    <text evidence="2 13">Belongs to the DNA polymerase type-C family. DnaE2 subfamily.</text>
</comment>
<dbReference type="FunFam" id="1.10.150.870:FF:000002">
    <property type="entry name" value="Error-prone DNA polymerase"/>
    <property type="match status" value="1"/>
</dbReference>
<evidence type="ECO:0000256" key="11">
    <source>
        <dbReference type="ARBA" id="ARBA00023204"/>
    </source>
</evidence>
<dbReference type="SMART" id="SM00481">
    <property type="entry name" value="POLIIIAc"/>
    <property type="match status" value="1"/>
</dbReference>
<dbReference type="Pfam" id="PF17657">
    <property type="entry name" value="DNA_pol3_finger"/>
    <property type="match status" value="1"/>
</dbReference>